<evidence type="ECO:0000313" key="3">
    <source>
        <dbReference type="Proteomes" id="UP000190339"/>
    </source>
</evidence>
<gene>
    <name evidence="2" type="ORF">SAMN05660866_02498</name>
</gene>
<evidence type="ECO:0000256" key="1">
    <source>
        <dbReference type="SAM" id="Phobius"/>
    </source>
</evidence>
<keyword evidence="3" id="KW-1185">Reference proteome</keyword>
<evidence type="ECO:0000313" key="2">
    <source>
        <dbReference type="EMBL" id="SKB63120.1"/>
    </source>
</evidence>
<reference evidence="3" key="1">
    <citation type="submission" date="2017-02" db="EMBL/GenBank/DDBJ databases">
        <authorList>
            <person name="Varghese N."/>
            <person name="Submissions S."/>
        </authorList>
    </citation>
    <scope>NUCLEOTIDE SEQUENCE [LARGE SCALE GENOMIC DNA]</scope>
    <source>
        <strain evidence="3">DSM 23546</strain>
    </source>
</reference>
<keyword evidence="1" id="KW-1133">Transmembrane helix</keyword>
<protein>
    <submittedName>
        <fullName evidence="2">Uncharacterized protein</fullName>
    </submittedName>
</protein>
<dbReference type="AlphaFoldDB" id="A0A1T5CV92"/>
<organism evidence="2 3">
    <name type="scientific">Maribacter arcticus</name>
    <dbReference type="NCBI Taxonomy" id="561365"/>
    <lineage>
        <taxon>Bacteria</taxon>
        <taxon>Pseudomonadati</taxon>
        <taxon>Bacteroidota</taxon>
        <taxon>Flavobacteriia</taxon>
        <taxon>Flavobacteriales</taxon>
        <taxon>Flavobacteriaceae</taxon>
        <taxon>Maribacter</taxon>
    </lineage>
</organism>
<dbReference type="Pfam" id="PF19578">
    <property type="entry name" value="DUF6090"/>
    <property type="match status" value="1"/>
</dbReference>
<dbReference type="Proteomes" id="UP000190339">
    <property type="component" value="Unassembled WGS sequence"/>
</dbReference>
<dbReference type="EMBL" id="FUYL01000007">
    <property type="protein sequence ID" value="SKB63120.1"/>
    <property type="molecule type" value="Genomic_DNA"/>
</dbReference>
<proteinExistence type="predicted"/>
<name>A0A1T5CV92_9FLAO</name>
<sequence length="240" mass="27695">MLNEGKTGKYFKYAIGEIMLVVIGILIALSINTWNENRKIRQSEQEILQNLKSDLLINKDRLNGILKKRSKEFDSGIYVLKLFNTDVSNIPIQKLDSILLDIEMVWTFEASDGTIKSLISSGKIDHIQSEKLKSLLSSFEGDVINATQDVSSLQLLVNQRLWPAIDGKINSSNRIRQIELHKDIPMGSYTSDYTWFFKNREMEDVISNIVTWKKSILEDEEQLREKIDQMILLVENELEK</sequence>
<dbReference type="STRING" id="561365.SAMN05660866_02498"/>
<feature type="transmembrane region" description="Helical" evidence="1">
    <location>
        <begin position="12"/>
        <end position="31"/>
    </location>
</feature>
<keyword evidence="1" id="KW-0472">Membrane</keyword>
<accession>A0A1T5CV92</accession>
<keyword evidence="1" id="KW-0812">Transmembrane</keyword>
<dbReference type="InterPro" id="IPR045749">
    <property type="entry name" value="DUF6090"/>
</dbReference>